<reference evidence="1" key="1">
    <citation type="submission" date="2020-11" db="EMBL/GenBank/DDBJ databases">
        <authorList>
            <consortium name="DOE Joint Genome Institute"/>
            <person name="Ahrendt S."/>
            <person name="Riley R."/>
            <person name="Andreopoulos W."/>
            <person name="Labutti K."/>
            <person name="Pangilinan J."/>
            <person name="Ruiz-Duenas F.J."/>
            <person name="Barrasa J.M."/>
            <person name="Sanchez-Garcia M."/>
            <person name="Camarero S."/>
            <person name="Miyauchi S."/>
            <person name="Serrano A."/>
            <person name="Linde D."/>
            <person name="Babiker R."/>
            <person name="Drula E."/>
            <person name="Ayuso-Fernandez I."/>
            <person name="Pacheco R."/>
            <person name="Padilla G."/>
            <person name="Ferreira P."/>
            <person name="Barriuso J."/>
            <person name="Kellner H."/>
            <person name="Castanera R."/>
            <person name="Alfaro M."/>
            <person name="Ramirez L."/>
            <person name="Pisabarro A.G."/>
            <person name="Kuo A."/>
            <person name="Tritt A."/>
            <person name="Lipzen A."/>
            <person name="He G."/>
            <person name="Yan M."/>
            <person name="Ng V."/>
            <person name="Cullen D."/>
            <person name="Martin F."/>
            <person name="Rosso M.-N."/>
            <person name="Henrissat B."/>
            <person name="Hibbett D."/>
            <person name="Martinez A.T."/>
            <person name="Grigoriev I.V."/>
        </authorList>
    </citation>
    <scope>NUCLEOTIDE SEQUENCE</scope>
    <source>
        <strain evidence="1">ATCC 90797</strain>
    </source>
</reference>
<dbReference type="EMBL" id="MU154537">
    <property type="protein sequence ID" value="KAF9498380.1"/>
    <property type="molecule type" value="Genomic_DNA"/>
</dbReference>
<dbReference type="OrthoDB" id="2669721at2759"/>
<accession>A0A9P6A1T6</accession>
<organism evidence="1 2">
    <name type="scientific">Pleurotus eryngii</name>
    <name type="common">Boletus of the steppes</name>
    <dbReference type="NCBI Taxonomy" id="5323"/>
    <lineage>
        <taxon>Eukaryota</taxon>
        <taxon>Fungi</taxon>
        <taxon>Dikarya</taxon>
        <taxon>Basidiomycota</taxon>
        <taxon>Agaricomycotina</taxon>
        <taxon>Agaricomycetes</taxon>
        <taxon>Agaricomycetidae</taxon>
        <taxon>Agaricales</taxon>
        <taxon>Pleurotineae</taxon>
        <taxon>Pleurotaceae</taxon>
        <taxon>Pleurotus</taxon>
    </lineage>
</organism>
<sequence length="410" mass="46616">MHLVALNIPDLLLGLWRGTIDCEKTDSKRTWNWAVLKGKVWKTHGSDIAAMTEYLPGSFDQPLRNPAEKISSGYKAWEYLMYMFGIGPAAFYRLLPKKYWINFCKLVYRIQLLQQHNISKDNLRTAHLLLIEFTEEFEDLYYQHCADRLHFCCQSIHVLAHIAPETVRVGPAICYSQWTMERAIGDLGAEIRQPSNPYMNLSECAVRRAQVNTLKTLIPELDSTKGSISRGGVDLGNSPGGHVLLPPVDNCSRVLTEHEPEAINKYLISKGIQCARTAWKETKQEKLRTSRNIKYKTSNKQVKFAEVQYFFILRINGETRHFVAMVLPYLSPDAALLEKSHGALKSYRPGNQVEDLEVIDIKSIESVVAIIPHPNQTIMEELKGRFFVVEKPGLELADLGGLIAQEDNDE</sequence>
<proteinExistence type="predicted"/>
<comment type="caution">
    <text evidence="1">The sequence shown here is derived from an EMBL/GenBank/DDBJ whole genome shotgun (WGS) entry which is preliminary data.</text>
</comment>
<gene>
    <name evidence="1" type="ORF">BDN71DRAFT_1503824</name>
</gene>
<dbReference type="AlphaFoldDB" id="A0A9P6A1T6"/>
<keyword evidence="2" id="KW-1185">Reference proteome</keyword>
<evidence type="ECO:0000313" key="2">
    <source>
        <dbReference type="Proteomes" id="UP000807025"/>
    </source>
</evidence>
<protein>
    <submittedName>
        <fullName evidence="1">Uncharacterized protein</fullName>
    </submittedName>
</protein>
<name>A0A9P6A1T6_PLEER</name>
<dbReference type="Proteomes" id="UP000807025">
    <property type="component" value="Unassembled WGS sequence"/>
</dbReference>
<evidence type="ECO:0000313" key="1">
    <source>
        <dbReference type="EMBL" id="KAF9498380.1"/>
    </source>
</evidence>